<dbReference type="Proteomes" id="UP000287033">
    <property type="component" value="Unassembled WGS sequence"/>
</dbReference>
<organism evidence="2 3">
    <name type="scientific">Chiloscyllium punctatum</name>
    <name type="common">Brownbanded bambooshark</name>
    <name type="synonym">Hemiscyllium punctatum</name>
    <dbReference type="NCBI Taxonomy" id="137246"/>
    <lineage>
        <taxon>Eukaryota</taxon>
        <taxon>Metazoa</taxon>
        <taxon>Chordata</taxon>
        <taxon>Craniata</taxon>
        <taxon>Vertebrata</taxon>
        <taxon>Chondrichthyes</taxon>
        <taxon>Elasmobranchii</taxon>
        <taxon>Galeomorphii</taxon>
        <taxon>Galeoidea</taxon>
        <taxon>Orectolobiformes</taxon>
        <taxon>Hemiscylliidae</taxon>
        <taxon>Chiloscyllium</taxon>
    </lineage>
</organism>
<sequence>MLGRRYRERETRIYNPPGGSPKQSGPPRESPRPCPYLVAFTPLSLGEAINGESGCGQGSSRVHDQSQLSPCKDSVSGNLQICGGLHGNIKGMAK</sequence>
<feature type="region of interest" description="Disordered" evidence="1">
    <location>
        <begin position="51"/>
        <end position="70"/>
    </location>
</feature>
<comment type="caution">
    <text evidence="2">The sequence shown here is derived from an EMBL/GenBank/DDBJ whole genome shotgun (WGS) entry which is preliminary data.</text>
</comment>
<dbReference type="AlphaFoldDB" id="A0A401SCJ9"/>
<accession>A0A401SCJ9</accession>
<dbReference type="EMBL" id="BEZZ01000192">
    <property type="protein sequence ID" value="GCC28136.1"/>
    <property type="molecule type" value="Genomic_DNA"/>
</dbReference>
<reference evidence="2 3" key="1">
    <citation type="journal article" date="2018" name="Nat. Ecol. Evol.">
        <title>Shark genomes provide insights into elasmobranch evolution and the origin of vertebrates.</title>
        <authorList>
            <person name="Hara Y"/>
            <person name="Yamaguchi K"/>
            <person name="Onimaru K"/>
            <person name="Kadota M"/>
            <person name="Koyanagi M"/>
            <person name="Keeley SD"/>
            <person name="Tatsumi K"/>
            <person name="Tanaka K"/>
            <person name="Motone F"/>
            <person name="Kageyama Y"/>
            <person name="Nozu R"/>
            <person name="Adachi N"/>
            <person name="Nishimura O"/>
            <person name="Nakagawa R"/>
            <person name="Tanegashima C"/>
            <person name="Kiyatake I"/>
            <person name="Matsumoto R"/>
            <person name="Murakumo K"/>
            <person name="Nishida K"/>
            <person name="Terakita A"/>
            <person name="Kuratani S"/>
            <person name="Sato K"/>
            <person name="Hyodo S Kuraku.S."/>
        </authorList>
    </citation>
    <scope>NUCLEOTIDE SEQUENCE [LARGE SCALE GENOMIC DNA]</scope>
</reference>
<feature type="compositionally biased region" description="Basic and acidic residues" evidence="1">
    <location>
        <begin position="1"/>
        <end position="12"/>
    </location>
</feature>
<keyword evidence="3" id="KW-1185">Reference proteome</keyword>
<protein>
    <submittedName>
        <fullName evidence="2">Uncharacterized protein</fullName>
    </submittedName>
</protein>
<feature type="region of interest" description="Disordered" evidence="1">
    <location>
        <begin position="1"/>
        <end position="33"/>
    </location>
</feature>
<evidence type="ECO:0000313" key="3">
    <source>
        <dbReference type="Proteomes" id="UP000287033"/>
    </source>
</evidence>
<name>A0A401SCJ9_CHIPU</name>
<feature type="compositionally biased region" description="Low complexity" evidence="1">
    <location>
        <begin position="16"/>
        <end position="27"/>
    </location>
</feature>
<evidence type="ECO:0000313" key="2">
    <source>
        <dbReference type="EMBL" id="GCC28136.1"/>
    </source>
</evidence>
<gene>
    <name evidence="2" type="ORF">chiPu_0006563</name>
</gene>
<evidence type="ECO:0000256" key="1">
    <source>
        <dbReference type="SAM" id="MobiDB-lite"/>
    </source>
</evidence>
<proteinExistence type="predicted"/>